<protein>
    <submittedName>
        <fullName evidence="2">EAL domain-containing protein</fullName>
    </submittedName>
</protein>
<dbReference type="PROSITE" id="PS50883">
    <property type="entry name" value="EAL"/>
    <property type="match status" value="1"/>
</dbReference>
<dbReference type="SMART" id="SM00052">
    <property type="entry name" value="EAL"/>
    <property type="match status" value="1"/>
</dbReference>
<dbReference type="InterPro" id="IPR050706">
    <property type="entry name" value="Cyclic-di-GMP_PDE-like"/>
</dbReference>
<feature type="domain" description="EAL" evidence="1">
    <location>
        <begin position="1"/>
        <end position="248"/>
    </location>
</feature>
<accession>A0A2U0SC52</accession>
<evidence type="ECO:0000313" key="2">
    <source>
        <dbReference type="EMBL" id="PVX28956.1"/>
    </source>
</evidence>
<comment type="caution">
    <text evidence="2">The sequence shown here is derived from an EMBL/GenBank/DDBJ whole genome shotgun (WGS) entry which is preliminary data.</text>
</comment>
<dbReference type="Gene3D" id="3.20.20.450">
    <property type="entry name" value="EAL domain"/>
    <property type="match status" value="1"/>
</dbReference>
<sequence length="251" mass="27328">MVLDQEDLQPASRRGLHIAFRPIYDIAVGRVFAYEAMLRSTDGEDGDDIFEQLPRAHHAELDRRVAIASVHLAMTAGLDENNARLLIPIHAAKAAAPGASLAAAAEAGRRAGLPAERLIFAVHGYGEIPGQHLADLVEGHRRAGSLTAFVGLGHDPVGFSPCVRYRPEMVRLDRELVTGIDNSWSRRLMLEELTPKLRDHGMRVIADGVESDSALRRLRSWGIFHVQGDLVAPPVAGMLPPSRITRPTANA</sequence>
<dbReference type="RefSeq" id="WP_116468398.1">
    <property type="nucleotide sequence ID" value="NZ_QENQ01000001.1"/>
</dbReference>
<dbReference type="OrthoDB" id="1673646at2"/>
<dbReference type="PANTHER" id="PTHR33121:SF15">
    <property type="entry name" value="BLUE LIGHT- AND TEMPERATURE-REGULATED ANTIREPRESSOR BLUF"/>
    <property type="match status" value="1"/>
</dbReference>
<evidence type="ECO:0000259" key="1">
    <source>
        <dbReference type="PROSITE" id="PS50883"/>
    </source>
</evidence>
<reference evidence="2 3" key="1">
    <citation type="submission" date="2018-05" db="EMBL/GenBank/DDBJ databases">
        <title>Description of Sphingomonas pokkalii sp nov, isolated from the rhizosphere of saline tolerant pokkali rice and its draft genome analysis.</title>
        <authorList>
            <person name="Menon R."/>
            <person name="Kumari S."/>
            <person name="Rameshkumar N."/>
        </authorList>
    </citation>
    <scope>NUCLEOTIDE SEQUENCE [LARGE SCALE GENOMIC DNA]</scope>
    <source>
        <strain evidence="2 3">L3B27</strain>
    </source>
</reference>
<dbReference type="PANTHER" id="PTHR33121">
    <property type="entry name" value="CYCLIC DI-GMP PHOSPHODIESTERASE PDEF"/>
    <property type="match status" value="1"/>
</dbReference>
<dbReference type="Pfam" id="PF00563">
    <property type="entry name" value="EAL"/>
    <property type="match status" value="1"/>
</dbReference>
<dbReference type="EMBL" id="QENQ01000001">
    <property type="protein sequence ID" value="PVX28956.1"/>
    <property type="molecule type" value="Genomic_DNA"/>
</dbReference>
<name>A0A2U0SC52_9SPHN</name>
<dbReference type="AlphaFoldDB" id="A0A2U0SC52"/>
<dbReference type="InterPro" id="IPR001633">
    <property type="entry name" value="EAL_dom"/>
</dbReference>
<dbReference type="Proteomes" id="UP000245890">
    <property type="component" value="Unassembled WGS sequence"/>
</dbReference>
<evidence type="ECO:0000313" key="3">
    <source>
        <dbReference type="Proteomes" id="UP000245890"/>
    </source>
</evidence>
<dbReference type="InterPro" id="IPR035919">
    <property type="entry name" value="EAL_sf"/>
</dbReference>
<keyword evidence="3" id="KW-1185">Reference proteome</keyword>
<organism evidence="2 3">
    <name type="scientific">Sphingomonas pokkalii</name>
    <dbReference type="NCBI Taxonomy" id="2175090"/>
    <lineage>
        <taxon>Bacteria</taxon>
        <taxon>Pseudomonadati</taxon>
        <taxon>Pseudomonadota</taxon>
        <taxon>Alphaproteobacteria</taxon>
        <taxon>Sphingomonadales</taxon>
        <taxon>Sphingomonadaceae</taxon>
        <taxon>Sphingomonas</taxon>
    </lineage>
</organism>
<proteinExistence type="predicted"/>
<dbReference type="GO" id="GO:0071111">
    <property type="term" value="F:cyclic-guanylate-specific phosphodiesterase activity"/>
    <property type="evidence" value="ECO:0007669"/>
    <property type="project" value="InterPro"/>
</dbReference>
<gene>
    <name evidence="2" type="ORF">DD559_06090</name>
</gene>
<dbReference type="SUPFAM" id="SSF141868">
    <property type="entry name" value="EAL domain-like"/>
    <property type="match status" value="1"/>
</dbReference>